<dbReference type="Pfam" id="PF09722">
    <property type="entry name" value="Xre_MbcA_ParS_C"/>
    <property type="match status" value="1"/>
</dbReference>
<dbReference type="AlphaFoldDB" id="A0A4Y8ZUP6"/>
<keyword evidence="3" id="KW-1185">Reference proteome</keyword>
<gene>
    <name evidence="2" type="ORF">E2493_02630</name>
</gene>
<dbReference type="InterPro" id="IPR024467">
    <property type="entry name" value="Xre/MbcA/ParS-like_toxin-bd"/>
</dbReference>
<reference evidence="2 3" key="1">
    <citation type="submission" date="2019-03" db="EMBL/GenBank/DDBJ databases">
        <title>Genome sequence of Sphingomonas sp. 17J27-24.</title>
        <authorList>
            <person name="Kim M."/>
            <person name="Maeng S."/>
            <person name="Sathiyaraj S."/>
        </authorList>
    </citation>
    <scope>NUCLEOTIDE SEQUENCE [LARGE SCALE GENOMIC DNA]</scope>
    <source>
        <strain evidence="2 3">17J27-24</strain>
    </source>
</reference>
<protein>
    <submittedName>
        <fullName evidence="2">DUF2384 domain-containing protein</fullName>
    </submittedName>
</protein>
<dbReference type="Proteomes" id="UP000298213">
    <property type="component" value="Unassembled WGS sequence"/>
</dbReference>
<feature type="domain" description="Antitoxin Xre/MbcA/ParS-like toxin-binding" evidence="1">
    <location>
        <begin position="70"/>
        <end position="106"/>
    </location>
</feature>
<comment type="caution">
    <text evidence="2">The sequence shown here is derived from an EMBL/GenBank/DDBJ whole genome shotgun (WGS) entry which is preliminary data.</text>
</comment>
<organism evidence="2 3">
    <name type="scientific">Sphingomonas parva</name>
    <dbReference type="NCBI Taxonomy" id="2555898"/>
    <lineage>
        <taxon>Bacteria</taxon>
        <taxon>Pseudomonadati</taxon>
        <taxon>Pseudomonadota</taxon>
        <taxon>Alphaproteobacteria</taxon>
        <taxon>Sphingomonadales</taxon>
        <taxon>Sphingomonadaceae</taxon>
        <taxon>Sphingomonas</taxon>
    </lineage>
</organism>
<dbReference type="RefSeq" id="WP_135083440.1">
    <property type="nucleotide sequence ID" value="NZ_SPDV01000003.1"/>
</dbReference>
<evidence type="ECO:0000313" key="3">
    <source>
        <dbReference type="Proteomes" id="UP000298213"/>
    </source>
</evidence>
<name>A0A4Y8ZUP6_9SPHN</name>
<evidence type="ECO:0000313" key="2">
    <source>
        <dbReference type="EMBL" id="TFI59753.1"/>
    </source>
</evidence>
<proteinExistence type="predicted"/>
<evidence type="ECO:0000259" key="1">
    <source>
        <dbReference type="Pfam" id="PF09722"/>
    </source>
</evidence>
<accession>A0A4Y8ZUP6</accession>
<dbReference type="EMBL" id="SPDV01000003">
    <property type="protein sequence ID" value="TFI59753.1"/>
    <property type="molecule type" value="Genomic_DNA"/>
</dbReference>
<sequence>MTGRLEELHELRTVRSDWQALSSRWALTEGERVALLQDASEERPFPAAATEKRMRLILAVDRSLPIASHDREVLTWLRRPASLLGARTPLDVMAGAPCEIRAVRDLAERIFRQ</sequence>